<evidence type="ECO:0000313" key="5">
    <source>
        <dbReference type="Proteomes" id="UP000444960"/>
    </source>
</evidence>
<dbReference type="PANTHER" id="PTHR44196:SF1">
    <property type="entry name" value="DEHYDROGENASE_REDUCTASE SDR FAMILY MEMBER 7B"/>
    <property type="match status" value="1"/>
</dbReference>
<dbReference type="InterPro" id="IPR002347">
    <property type="entry name" value="SDR_fam"/>
</dbReference>
<dbReference type="InterPro" id="IPR020904">
    <property type="entry name" value="Sc_DH/Rdtase_CS"/>
</dbReference>
<dbReference type="InterPro" id="IPR057313">
    <property type="entry name" value="Maqu_2507-like"/>
</dbReference>
<organism evidence="4 5">
    <name type="scientific">Gordonia spumicola</name>
    <dbReference type="NCBI Taxonomy" id="589161"/>
    <lineage>
        <taxon>Bacteria</taxon>
        <taxon>Bacillati</taxon>
        <taxon>Actinomycetota</taxon>
        <taxon>Actinomycetes</taxon>
        <taxon>Mycobacteriales</taxon>
        <taxon>Gordoniaceae</taxon>
        <taxon>Gordonia</taxon>
    </lineage>
</organism>
<reference evidence="5" key="1">
    <citation type="submission" date="2019-06" db="EMBL/GenBank/DDBJ databases">
        <title>Gordonia isolated from sludge of a wastewater treatment plant.</title>
        <authorList>
            <person name="Tamura T."/>
            <person name="Aoyama K."/>
            <person name="Kang Y."/>
            <person name="Saito S."/>
            <person name="Akiyama N."/>
            <person name="Yazawa K."/>
            <person name="Gonoi T."/>
            <person name="Mikami Y."/>
        </authorList>
    </citation>
    <scope>NUCLEOTIDE SEQUENCE [LARGE SCALE GENOMIC DNA]</scope>
    <source>
        <strain evidence="5">NBRC 107696</strain>
    </source>
</reference>
<comment type="similarity">
    <text evidence="1">Belongs to the short-chain dehydrogenases/reductases (SDR) family.</text>
</comment>
<dbReference type="GO" id="GO:0016020">
    <property type="term" value="C:membrane"/>
    <property type="evidence" value="ECO:0007669"/>
    <property type="project" value="TreeGrafter"/>
</dbReference>
<dbReference type="AlphaFoldDB" id="A0A7I9VA27"/>
<proteinExistence type="inferred from homology"/>
<dbReference type="CDD" id="cd05263">
    <property type="entry name" value="MupV_like_SDR_e"/>
    <property type="match status" value="1"/>
</dbReference>
<evidence type="ECO:0000259" key="3">
    <source>
        <dbReference type="Pfam" id="PF07993"/>
    </source>
</evidence>
<dbReference type="PROSITE" id="PS00061">
    <property type="entry name" value="ADH_SHORT"/>
    <property type="match status" value="1"/>
</dbReference>
<dbReference type="PRINTS" id="PR00080">
    <property type="entry name" value="SDRFAMILY"/>
</dbReference>
<dbReference type="Pfam" id="PF07993">
    <property type="entry name" value="NAD_binding_4"/>
    <property type="match status" value="1"/>
</dbReference>
<dbReference type="GO" id="GO:0016491">
    <property type="term" value="F:oxidoreductase activity"/>
    <property type="evidence" value="ECO:0007669"/>
    <property type="project" value="UniProtKB-KW"/>
</dbReference>
<dbReference type="EMBL" id="BJOV01000005">
    <property type="protein sequence ID" value="GEE01933.1"/>
    <property type="molecule type" value="Genomic_DNA"/>
</dbReference>
<dbReference type="Proteomes" id="UP000444960">
    <property type="component" value="Unassembled WGS sequence"/>
</dbReference>
<evidence type="ECO:0000313" key="4">
    <source>
        <dbReference type="EMBL" id="GEE01933.1"/>
    </source>
</evidence>
<gene>
    <name evidence="4" type="ORF">nbrc107696_23790</name>
</gene>
<comment type="caution">
    <text evidence="4">The sequence shown here is derived from an EMBL/GenBank/DDBJ whole genome shotgun (WGS) entry which is preliminary data.</text>
</comment>
<keyword evidence="2" id="KW-0560">Oxidoreductase</keyword>
<dbReference type="InterPro" id="IPR036291">
    <property type="entry name" value="NAD(P)-bd_dom_sf"/>
</dbReference>
<dbReference type="CDD" id="cd05233">
    <property type="entry name" value="SDR_c"/>
    <property type="match status" value="1"/>
</dbReference>
<protein>
    <submittedName>
        <fullName evidence="4">Putative multi-functional enzyme with acyl-CoA-reductase activity AcrA1</fullName>
    </submittedName>
</protein>
<evidence type="ECO:0000256" key="1">
    <source>
        <dbReference type="ARBA" id="ARBA00006484"/>
    </source>
</evidence>
<dbReference type="Pfam" id="PF00106">
    <property type="entry name" value="adh_short"/>
    <property type="match status" value="1"/>
</dbReference>
<dbReference type="SUPFAM" id="SSF51735">
    <property type="entry name" value="NAD(P)-binding Rossmann-fold domains"/>
    <property type="match status" value="2"/>
</dbReference>
<dbReference type="PANTHER" id="PTHR44196">
    <property type="entry name" value="DEHYDROGENASE/REDUCTASE SDR FAMILY MEMBER 7B"/>
    <property type="match status" value="1"/>
</dbReference>
<accession>A0A7I9VA27</accession>
<dbReference type="NCBIfam" id="NF005539">
    <property type="entry name" value="PRK07201.1"/>
    <property type="match status" value="1"/>
</dbReference>
<name>A0A7I9VA27_9ACTN</name>
<dbReference type="PRINTS" id="PR00081">
    <property type="entry name" value="GDHRDH"/>
</dbReference>
<sequence length="641" mass="69464">MSVTSYFVTGASGFIGRRVLQRLLARDADARVTALVRPGSLPRFAQVIEGLDGGERVITVLGDLTADGLDIHDRSLLEGTDHVIHLAAIYDMTADAASQDAANRDGTARVAALAAELGAMLHHVSSIAVSGDWDGEYTESDFDLGQSFPTPYHRTKFAAEKAVRETPDLRWRVYRPSAVVGDSTTGTMDKIDGPYYFFGQMSLLGQLPSFLKMPMPNFGWVNLVPVDFVADAIVALVDHRPDENGLVFHLSDPKRRTVTEMFNALAPAFDAPRGFNALPNAVMRPVLAAGSKGPLRAARDAIAAQLDVPPLMFDLVSLPVDFRSDRTLDTLRELGVTLPDLDDYGPALWRYWYDNLDPARHRRDDPLGPLVGKNVLITGASSGIGKATARMCVTRGATVFLVARSVDGLADVVDELNAETPKDGLPAGRAYAYPADITDEPSVQTVVKSIIAEHGYVDVLVNNAGRSIRRSTLNSVDRSHDYQRTMAVNYFGAVYLTLALLPHMVERQSGHIVNVSSVAVQSHGPRFGAYGASKAALEAFSDATAAETLSDHVTFSTVRLPLTRTKMIAPTDAYQSQHGVWGVDKAASRVLRAIVDKPKRVNTLIGDIVDLGHNTVPRLTNRLMHQEYLLVGESDAALGKS</sequence>
<keyword evidence="5" id="KW-1185">Reference proteome</keyword>
<dbReference type="InterPro" id="IPR013120">
    <property type="entry name" value="FAR_NAD-bd"/>
</dbReference>
<dbReference type="Gene3D" id="3.40.50.720">
    <property type="entry name" value="NAD(P)-binding Rossmann-like Domain"/>
    <property type="match status" value="2"/>
</dbReference>
<feature type="domain" description="Thioester reductase (TE)" evidence="3">
    <location>
        <begin position="8"/>
        <end position="233"/>
    </location>
</feature>
<evidence type="ECO:0000256" key="2">
    <source>
        <dbReference type="ARBA" id="ARBA00023002"/>
    </source>
</evidence>